<evidence type="ECO:0000313" key="2">
    <source>
        <dbReference type="EMBL" id="WPC76705.1"/>
    </source>
</evidence>
<dbReference type="InterPro" id="IPR036182">
    <property type="entry name" value="PCuAC_sf"/>
</dbReference>
<dbReference type="PANTHER" id="PTHR36302:SF1">
    <property type="entry name" value="COPPER CHAPERONE PCU(A)C"/>
    <property type="match status" value="1"/>
</dbReference>
<feature type="signal peptide" evidence="1">
    <location>
        <begin position="1"/>
        <end position="22"/>
    </location>
</feature>
<dbReference type="Pfam" id="PF04314">
    <property type="entry name" value="PCuAC"/>
    <property type="match status" value="1"/>
</dbReference>
<dbReference type="InterPro" id="IPR058248">
    <property type="entry name" value="Lxx211020-like"/>
</dbReference>
<protein>
    <submittedName>
        <fullName evidence="2">Copper chaperone PCu(A)C</fullName>
    </submittedName>
</protein>
<sequence length="155" mass="17163">MLLRLNRTLVLMTVLFCTSTFAAEIKVIQPYVNATRANDLSASVYAQLINNTQEERYLVAAQTDAASKVELRTAVNRGQANEMRNAPFFRIAPQSTLELSPSGDQIVLLGLIKPLETNTHINVTLLFKNGEQVAVRVPVTTLVTDFMHMKAKSAE</sequence>
<dbReference type="Gene3D" id="2.60.40.1890">
    <property type="entry name" value="PCu(A)C copper chaperone"/>
    <property type="match status" value="1"/>
</dbReference>
<feature type="chain" id="PRO_5046527582" evidence="1">
    <location>
        <begin position="23"/>
        <end position="155"/>
    </location>
</feature>
<accession>A0ABZ0QJQ9</accession>
<keyword evidence="1" id="KW-0732">Signal</keyword>
<keyword evidence="3" id="KW-1185">Reference proteome</keyword>
<evidence type="ECO:0000313" key="3">
    <source>
        <dbReference type="Proteomes" id="UP001304071"/>
    </source>
</evidence>
<proteinExistence type="predicted"/>
<gene>
    <name evidence="2" type="ORF">R8Z52_19450</name>
</gene>
<dbReference type="RefSeq" id="WP_261897104.1">
    <property type="nucleotide sequence ID" value="NZ_AP024896.1"/>
</dbReference>
<reference evidence="2 3" key="1">
    <citation type="submission" date="2023-11" db="EMBL/GenBank/DDBJ databases">
        <title>Plant-associative lifestyle of Vibrio porteresiae and its evolutionary dynamics.</title>
        <authorList>
            <person name="Rameshkumar N."/>
            <person name="Kirti K."/>
        </authorList>
    </citation>
    <scope>NUCLEOTIDE SEQUENCE [LARGE SCALE GENOMIC DNA]</scope>
    <source>
        <strain evidence="2 3">MSSRF30</strain>
    </source>
</reference>
<organism evidence="2 3">
    <name type="scientific">Vibrio porteresiae DSM 19223</name>
    <dbReference type="NCBI Taxonomy" id="1123496"/>
    <lineage>
        <taxon>Bacteria</taxon>
        <taxon>Pseudomonadati</taxon>
        <taxon>Pseudomonadota</taxon>
        <taxon>Gammaproteobacteria</taxon>
        <taxon>Vibrionales</taxon>
        <taxon>Vibrionaceae</taxon>
        <taxon>Vibrio</taxon>
    </lineage>
</organism>
<dbReference type="EMBL" id="CP138204">
    <property type="protein sequence ID" value="WPC76705.1"/>
    <property type="molecule type" value="Genomic_DNA"/>
</dbReference>
<dbReference type="PANTHER" id="PTHR36302">
    <property type="entry name" value="BLR7088 PROTEIN"/>
    <property type="match status" value="1"/>
</dbReference>
<name>A0ABZ0QJQ9_9VIBR</name>
<dbReference type="SUPFAM" id="SSF110087">
    <property type="entry name" value="DR1885-like metal-binding protein"/>
    <property type="match status" value="1"/>
</dbReference>
<evidence type="ECO:0000256" key="1">
    <source>
        <dbReference type="SAM" id="SignalP"/>
    </source>
</evidence>
<dbReference type="InterPro" id="IPR007410">
    <property type="entry name" value="LpqE-like"/>
</dbReference>
<dbReference type="Proteomes" id="UP001304071">
    <property type="component" value="Chromosome 2"/>
</dbReference>